<proteinExistence type="predicted"/>
<sequence>MAAGWVSPSPSPPLPPTPANMLRRVPARSLSLPASRARRRKPSPAAASPGPPPPGSDPPRRPPPSPLQEASSSTATGNNRLLPQEDVDYLWKATVGSVAGGAAIKYGSAVFPEMTRPSLSQALLMIGLPVLVSVFLLVWGSSSREVN</sequence>
<dbReference type="Proteomes" id="UP000663760">
    <property type="component" value="Chromosome 16"/>
</dbReference>
<keyword evidence="2" id="KW-0812">Transmembrane</keyword>
<dbReference type="OrthoDB" id="513929at2759"/>
<feature type="compositionally biased region" description="Pro residues" evidence="1">
    <location>
        <begin position="9"/>
        <end position="18"/>
    </location>
</feature>
<evidence type="ECO:0000313" key="3">
    <source>
        <dbReference type="EMBL" id="CAA2633501.1"/>
    </source>
</evidence>
<feature type="region of interest" description="Disordered" evidence="1">
    <location>
        <begin position="1"/>
        <end position="82"/>
    </location>
</feature>
<evidence type="ECO:0000256" key="1">
    <source>
        <dbReference type="SAM" id="MobiDB-lite"/>
    </source>
</evidence>
<evidence type="ECO:0000313" key="5">
    <source>
        <dbReference type="Proteomes" id="UP000663760"/>
    </source>
</evidence>
<keyword evidence="5" id="KW-1185">Reference proteome</keyword>
<accession>A0A7I8JS73</accession>
<feature type="compositionally biased region" description="Pro residues" evidence="1">
    <location>
        <begin position="49"/>
        <end position="66"/>
    </location>
</feature>
<dbReference type="EMBL" id="LR743603">
    <property type="protein sequence ID" value="CAA2633501.1"/>
    <property type="molecule type" value="Genomic_DNA"/>
</dbReference>
<dbReference type="EMBL" id="LR746279">
    <property type="protein sequence ID" value="CAA7409827.1"/>
    <property type="molecule type" value="Genomic_DNA"/>
</dbReference>
<dbReference type="PANTHER" id="PTHR37224">
    <property type="entry name" value="OS02G0804400 PROTEIN"/>
    <property type="match status" value="1"/>
</dbReference>
<protein>
    <submittedName>
        <fullName evidence="3">Uncharacterized protein</fullName>
    </submittedName>
</protein>
<feature type="transmembrane region" description="Helical" evidence="2">
    <location>
        <begin position="122"/>
        <end position="141"/>
    </location>
</feature>
<reference evidence="3" key="1">
    <citation type="submission" date="2019-12" db="EMBL/GenBank/DDBJ databases">
        <authorList>
            <person name="Scholz U."/>
            <person name="Mascher M."/>
            <person name="Fiebig A."/>
        </authorList>
    </citation>
    <scope>NUCLEOTIDE SEQUENCE</scope>
</reference>
<organism evidence="3">
    <name type="scientific">Spirodela intermedia</name>
    <name type="common">Intermediate duckweed</name>
    <dbReference type="NCBI Taxonomy" id="51605"/>
    <lineage>
        <taxon>Eukaryota</taxon>
        <taxon>Viridiplantae</taxon>
        <taxon>Streptophyta</taxon>
        <taxon>Embryophyta</taxon>
        <taxon>Tracheophyta</taxon>
        <taxon>Spermatophyta</taxon>
        <taxon>Magnoliopsida</taxon>
        <taxon>Liliopsida</taxon>
        <taxon>Araceae</taxon>
        <taxon>Lemnoideae</taxon>
        <taxon>Spirodela</taxon>
    </lineage>
</organism>
<keyword evidence="2" id="KW-0472">Membrane</keyword>
<evidence type="ECO:0000256" key="2">
    <source>
        <dbReference type="SAM" id="Phobius"/>
    </source>
</evidence>
<evidence type="ECO:0000313" key="4">
    <source>
        <dbReference type="EMBL" id="CAA7409827.1"/>
    </source>
</evidence>
<name>A0A7I8JS73_SPIIN</name>
<feature type="compositionally biased region" description="Polar residues" evidence="1">
    <location>
        <begin position="68"/>
        <end position="81"/>
    </location>
</feature>
<dbReference type="AlphaFoldDB" id="A0A7I8JS73"/>
<keyword evidence="2" id="KW-1133">Transmembrane helix</keyword>
<gene>
    <name evidence="3" type="ORF">SI7747_16019016</name>
    <name evidence="4" type="ORF">SI8410_16020505</name>
</gene>